<evidence type="ECO:0000313" key="2">
    <source>
        <dbReference type="Proteomes" id="UP001596408"/>
    </source>
</evidence>
<sequence length="81" mass="9324">MNYVDTLSMDDISPLAWRLLRVAAEYDQRGVEREVDDLVQAHLSMLENGTRALSQSRRQVLLDLYAAELSEEQVRALVENF</sequence>
<dbReference type="Proteomes" id="UP001596408">
    <property type="component" value="Unassembled WGS sequence"/>
</dbReference>
<dbReference type="AlphaFoldDB" id="A0ABD5TS34"/>
<organism evidence="1 2">
    <name type="scientific">Halopelagius fulvigenes</name>
    <dbReference type="NCBI Taxonomy" id="1198324"/>
    <lineage>
        <taxon>Archaea</taxon>
        <taxon>Methanobacteriati</taxon>
        <taxon>Methanobacteriota</taxon>
        <taxon>Stenosarchaea group</taxon>
        <taxon>Halobacteria</taxon>
        <taxon>Halobacteriales</taxon>
        <taxon>Haloferacaceae</taxon>
    </lineage>
</organism>
<gene>
    <name evidence="1" type="ORF">ACFQEV_00105</name>
</gene>
<evidence type="ECO:0000313" key="1">
    <source>
        <dbReference type="EMBL" id="MFC6823411.1"/>
    </source>
</evidence>
<protein>
    <submittedName>
        <fullName evidence="1">Uncharacterized protein</fullName>
    </submittedName>
</protein>
<comment type="caution">
    <text evidence="1">The sequence shown here is derived from an EMBL/GenBank/DDBJ whole genome shotgun (WGS) entry which is preliminary data.</text>
</comment>
<accession>A0ABD5TS34</accession>
<name>A0ABD5TS34_9EURY</name>
<keyword evidence="2" id="KW-1185">Reference proteome</keyword>
<dbReference type="RefSeq" id="WP_379691838.1">
    <property type="nucleotide sequence ID" value="NZ_JBHSXH010000001.1"/>
</dbReference>
<dbReference type="EMBL" id="JBHSXH010000001">
    <property type="protein sequence ID" value="MFC6823411.1"/>
    <property type="molecule type" value="Genomic_DNA"/>
</dbReference>
<proteinExistence type="predicted"/>
<reference evidence="1 2" key="1">
    <citation type="journal article" date="2019" name="Int. J. Syst. Evol. Microbiol.">
        <title>The Global Catalogue of Microorganisms (GCM) 10K type strain sequencing project: providing services to taxonomists for standard genome sequencing and annotation.</title>
        <authorList>
            <consortium name="The Broad Institute Genomics Platform"/>
            <consortium name="The Broad Institute Genome Sequencing Center for Infectious Disease"/>
            <person name="Wu L."/>
            <person name="Ma J."/>
        </authorList>
    </citation>
    <scope>NUCLEOTIDE SEQUENCE [LARGE SCALE GENOMIC DNA]</scope>
    <source>
        <strain evidence="1 2">YIM 94188</strain>
    </source>
</reference>